<feature type="domain" description="PKS/mFAS DH" evidence="13">
    <location>
        <begin position="1357"/>
        <end position="1639"/>
    </location>
</feature>
<gene>
    <name evidence="14" type="ORF">ECE50_002360</name>
</gene>
<dbReference type="InterPro" id="IPR049551">
    <property type="entry name" value="PKS_DH_C"/>
</dbReference>
<comment type="pathway">
    <text evidence="2">Antibiotic biosynthesis.</text>
</comment>
<dbReference type="CDD" id="cd08953">
    <property type="entry name" value="KR_2_SDR_x"/>
    <property type="match status" value="1"/>
</dbReference>
<dbReference type="Gene3D" id="3.10.129.110">
    <property type="entry name" value="Polyketide synthase dehydratase"/>
    <property type="match status" value="1"/>
</dbReference>
<dbReference type="InterPro" id="IPR013217">
    <property type="entry name" value="Methyltransf_12"/>
</dbReference>
<evidence type="ECO:0000256" key="6">
    <source>
        <dbReference type="ARBA" id="ARBA00022679"/>
    </source>
</evidence>
<dbReference type="Pfam" id="PF22336">
    <property type="entry name" value="RhiE-like_linker"/>
    <property type="match status" value="3"/>
</dbReference>
<dbReference type="InterPro" id="IPR020807">
    <property type="entry name" value="PKS_DH"/>
</dbReference>
<dbReference type="GO" id="GO:0005886">
    <property type="term" value="C:plasma membrane"/>
    <property type="evidence" value="ECO:0007669"/>
    <property type="project" value="TreeGrafter"/>
</dbReference>
<dbReference type="Pfam" id="PF00550">
    <property type="entry name" value="PP-binding"/>
    <property type="match status" value="8"/>
</dbReference>
<dbReference type="PROSITE" id="PS50075">
    <property type="entry name" value="CARRIER"/>
    <property type="match status" value="8"/>
</dbReference>
<dbReference type="GO" id="GO:0004315">
    <property type="term" value="F:3-oxoacyl-[acyl-carrier-protein] synthase activity"/>
    <property type="evidence" value="ECO:0007669"/>
    <property type="project" value="InterPro"/>
</dbReference>
<keyword evidence="8" id="KW-0511">Multifunctional enzyme</keyword>
<dbReference type="PANTHER" id="PTHR43775:SF37">
    <property type="entry name" value="SI:DKEY-61P9.11"/>
    <property type="match status" value="1"/>
</dbReference>
<organism evidence="14 15">
    <name type="scientific">Chitinophaga solisilvae</name>
    <dbReference type="NCBI Taxonomy" id="1233460"/>
    <lineage>
        <taxon>Bacteria</taxon>
        <taxon>Pseudomonadati</taxon>
        <taxon>Bacteroidota</taxon>
        <taxon>Chitinophagia</taxon>
        <taxon>Chitinophagales</taxon>
        <taxon>Chitinophagaceae</taxon>
        <taxon>Chitinophaga</taxon>
    </lineage>
</organism>
<feature type="domain" description="Carrier" evidence="11">
    <location>
        <begin position="4520"/>
        <end position="4601"/>
    </location>
</feature>
<protein>
    <submittedName>
        <fullName evidence="14">SDR family NAD(P)-dependent oxidoreductase</fullName>
    </submittedName>
</protein>
<keyword evidence="15" id="KW-1185">Reference proteome</keyword>
<accession>A0A3S1JH39</accession>
<dbReference type="InterPro" id="IPR050091">
    <property type="entry name" value="PKS_NRPS_Biosynth_Enz"/>
</dbReference>
<dbReference type="SUPFAM" id="SSF51735">
    <property type="entry name" value="NAD(P)-binding Rossmann-fold domains"/>
    <property type="match status" value="1"/>
</dbReference>
<dbReference type="Pfam" id="PF02801">
    <property type="entry name" value="Ketoacyl-synt_C"/>
    <property type="match status" value="5"/>
</dbReference>
<dbReference type="SMART" id="SM00823">
    <property type="entry name" value="PKS_PP"/>
    <property type="match status" value="8"/>
</dbReference>
<feature type="region of interest" description="N-terminal hotdog fold" evidence="10">
    <location>
        <begin position="1357"/>
        <end position="1477"/>
    </location>
</feature>
<evidence type="ECO:0000256" key="5">
    <source>
        <dbReference type="ARBA" id="ARBA00022553"/>
    </source>
</evidence>
<keyword evidence="7" id="KW-0677">Repeat</keyword>
<evidence type="ECO:0000256" key="10">
    <source>
        <dbReference type="PROSITE-ProRule" id="PRU01363"/>
    </source>
</evidence>
<dbReference type="SMART" id="SM00825">
    <property type="entry name" value="PKS_KS"/>
    <property type="match status" value="5"/>
</dbReference>
<dbReference type="Gene3D" id="1.10.1200.10">
    <property type="entry name" value="ACP-like"/>
    <property type="match status" value="8"/>
</dbReference>
<evidence type="ECO:0000256" key="3">
    <source>
        <dbReference type="ARBA" id="ARBA00022450"/>
    </source>
</evidence>
<evidence type="ECO:0000259" key="12">
    <source>
        <dbReference type="PROSITE" id="PS52004"/>
    </source>
</evidence>
<dbReference type="InterPro" id="IPR057326">
    <property type="entry name" value="KR_dom"/>
</dbReference>
<feature type="domain" description="Ketosynthase family 3 (KS3)" evidence="12">
    <location>
        <begin position="758"/>
        <end position="1178"/>
    </location>
</feature>
<dbReference type="SMART" id="SM00826">
    <property type="entry name" value="PKS_DH"/>
    <property type="match status" value="1"/>
</dbReference>
<dbReference type="InterPro" id="IPR020841">
    <property type="entry name" value="PKS_Beta-ketoAc_synthase_dom"/>
</dbReference>
<dbReference type="PROSITE" id="PS52004">
    <property type="entry name" value="KS3_2"/>
    <property type="match status" value="5"/>
</dbReference>
<dbReference type="InterPro" id="IPR036291">
    <property type="entry name" value="NAD(P)-bd_dom_sf"/>
</dbReference>
<feature type="domain" description="Ketosynthase family 3 (KS3)" evidence="12">
    <location>
        <begin position="2"/>
        <end position="436"/>
    </location>
</feature>
<evidence type="ECO:0000256" key="2">
    <source>
        <dbReference type="ARBA" id="ARBA00004792"/>
    </source>
</evidence>
<dbReference type="Gene3D" id="3.40.50.150">
    <property type="entry name" value="Vaccinia Virus protein VP39"/>
    <property type="match status" value="1"/>
</dbReference>
<dbReference type="PROSITE" id="PS52019">
    <property type="entry name" value="PKS_MFAS_DH"/>
    <property type="match status" value="1"/>
</dbReference>
<dbReference type="GO" id="GO:0071770">
    <property type="term" value="P:DIM/DIP cell wall layer assembly"/>
    <property type="evidence" value="ECO:0007669"/>
    <property type="project" value="TreeGrafter"/>
</dbReference>
<dbReference type="OrthoDB" id="4317020at2"/>
<evidence type="ECO:0000256" key="1">
    <source>
        <dbReference type="ARBA" id="ARBA00004496"/>
    </source>
</evidence>
<dbReference type="Pfam" id="PF08659">
    <property type="entry name" value="KR"/>
    <property type="match status" value="1"/>
</dbReference>
<dbReference type="InterPro" id="IPR054514">
    <property type="entry name" value="RhiE-like_linker"/>
</dbReference>
<dbReference type="CDD" id="cd00833">
    <property type="entry name" value="PKS"/>
    <property type="match status" value="5"/>
</dbReference>
<dbReference type="Gene3D" id="3.40.47.10">
    <property type="match status" value="5"/>
</dbReference>
<evidence type="ECO:0000259" key="13">
    <source>
        <dbReference type="PROSITE" id="PS52019"/>
    </source>
</evidence>
<dbReference type="SUPFAM" id="SSF53901">
    <property type="entry name" value="Thiolase-like"/>
    <property type="match status" value="5"/>
</dbReference>
<evidence type="ECO:0000256" key="8">
    <source>
        <dbReference type="ARBA" id="ARBA00023268"/>
    </source>
</evidence>
<feature type="domain" description="Carrier" evidence="11">
    <location>
        <begin position="3382"/>
        <end position="3458"/>
    </location>
</feature>
<feature type="domain" description="Carrier" evidence="11">
    <location>
        <begin position="635"/>
        <end position="712"/>
    </location>
</feature>
<comment type="subcellular location">
    <subcellularLocation>
        <location evidence="1">Cytoplasm</location>
    </subcellularLocation>
</comment>
<keyword evidence="5" id="KW-0597">Phosphoprotein</keyword>
<evidence type="ECO:0000313" key="14">
    <source>
        <dbReference type="EMBL" id="NSL85656.1"/>
    </source>
</evidence>
<sequence length="5325" mass="590338">MTRDIAIIGISCRFSEADNYDQYWSLLMGGKSTIREIPVSRWDWKAHEKADGYSESRPINRWGSFLADVSSFDAAFFNVSAKEAESMDPQQRIMLELAWECLEDAGVPPGSISGSKTGVYTGVYSCDYKEILENTPGNIIKPHYSTGTANAVIPNRISYALNLKGPSLSVDTACASSLHAIHLAVQGLYTGECEMALAGGISLLLTASRYISYSKSGMLSPTGSCKVFDEAADGYIRGEGGGLILLKPLDKAMADGDHIYALIKSSAVNHGGKVRSLPHPDPDAQADVIVAAIQGAGINGDSISYIECHGTGTALGDPIECEGLRRALNSFNAGRWLGKSCGIGSVKPNIGHLEAAAGIAGVIKVLMAMRHQELPGQINYNIPNPNISLENSPLYIVEKNQKWTRLRDISGNEVPLRAGVSSFGFGGTNVHLILEEVQQENPALVNKFKEQVICLSAKTNTALRRVIEELLSWIQVHSSADMHEVSTTLLARRDHFDKRVSFVAGSMQELIESLNKSLAIEIQEEEWMEEILSTKPEVIITEVLSVLHPPVELGHDEYLELLYTFAEKYRMGGVWDAKELRGCTRNSHLRMPTYPFEKNSYWIKAASPVEKKEKETMLNESSKVSAIVSKFDSDAARTALVLRLKQYAADLLKIAHSDLNDNTLLFEYGFDSVRFTILAEQLSEYVGANISPTIFYGYKTVNELTDYLLSTFPYIISLEVEAHSIAESDSEERVTKQTISLSASSPAADSTAFISRNDNRIAIIGMSGRYPDAPDLYTYWENLAAGRNSVREITADRWDVEQYYQPWPGQRGKMYCKWMGMMDDVHSFDPLFFNITREEASRMDPQQRIALEQAYLAFADAGYNRNSLDAKNCGVYLGLMSGSTVSSKEGEATVLTGNSTAIYAGRIAYFFNLKGPALTIDTACSSSLTAIHTACLSLRTREISMAIAGGITLYLDPVTYVQMSSGGMLSPDGQCKAFDDDANGLVPGEGAGFVVLKRLSDAIADHDNIYGVILGSGINQDGKTQGITAPNMYSQLELEREVYNKCNIHPESITYIEAHGTGTKLGDPIELNALSAVFKERTTKRQYCAIGSVKSNIGHTSAAAAVAGIQKVLLCMQRAQIPPSLNMHRPNHNFDFETSPFYVNTELRSWTAADNLPLRAAVSAFGFSGTNAHIVIESYADTQNVQPEIPVVIVLSAQHPELLQRNAGNLRNYLIANEILSIVDIAFTLQSGRDALQERVGFIASDRIDLLAKLHAVAIGETTTGEIYTAQVQPNRFRQSEPFGAGDKQINGNHNSLLESWLSGKTVDWSPLYQNINVRPRRISLPLNPFVKEVISTPPPFMPNGVVPALIKQGVLHPLLHQNVSTLSAQRFLTTFTGEEFFLQDHEIHGRRILPGVAYLEMIREAVMQSTDWFNGISISGLMWQRPAVINSTVETVLLELNPVNEKEVSFKFYSESIKGERLVFASGTAGKSEQAEQAMANVYDVTGLLKEYRDHRLSEEEFYQHYSDAGFMYGPSMQRIKSLYIGDGMILAMLTLKEHSDGYTLHPAIMDSALQTIAAFRFLPEGANWPAPGTALPYLLDKVIIYGGCTQVMWAVARPCGQQGPLFKADVDLCDEKGRVRVILKGLCVKVVSELTGEPSHTLQSMKLSDSVNRAEDVSILSKEILREIIQEMAGVLKINNTDIEPDMHFSECGLDSILFSTFTNRLNEIWSIGITPAIFYEHRTLQTLADFLAIEYKVRFTELLSTPAIKKEALSVAARESHSGEMWASALQDFGHTENPKKWQEEIEYMLGNNNALVAGILNQLTQELADLLKMSITEFEPDTHFSECGLDSILFSTYTNRLNEIWEIGITPVVFYEYKTLRTLADYLATEYTEQLAAFFQVPVAVKDVPPMSQPVSNTEEKPADKINITRFMENVPRPVASNTCRNKPVAVIGMAGRFPGAADLEALWENLLAGKDCITEVPGERWNWKEYTDTYGEAMRWGGFIEGIKEFDPLFFNISPEEACYMDPHQRLLMMYAWNAIEDAGYSPDSLAGSKTAVYTAIASQDYRQMIINAGTDMKAYFATGTIPSIGPNRLSYQLDLRGASEPVETACASSLVAIHKAVVALSNGDCSLALAGGVNILLTPDLALGLSKAGFISPDGRCKAFSAKANGYVRGEGVAVIVLKRLEDAERDGDHIYGVIKGSAENHGGRGNSLTAPSMTSLAEVAAEAYRCAGVDPRTVGYIEAHGTGTELGDPIEINALKAAFKELYATAGKDGSKFPHCGIGTIKNSIGHTEMASGMASVIKVILQMQHKTLVKTLHTNPLNPYISLQNTPFYLVQQNQEWKQGRDSEGRVVPRRAGVNTFSFGGVNAHIVLEEYLPQDSRVQSPSGLPDVITLSAETETELRVYANKLLDRISQGGISEDDLPRIAYTLLMGRPAMKCRAAFVATGLHDMSLGLQALAAGENRTGIYYNQKTAGKQANQTLHEQEDRKAMIEIWMEQRNFDQLMPLWTQGVNLPWHKLYRGTHPTRISIPGYPFAKEHCWIPDNARSVTTVPSVVPPIVDVSIDKPEALCFYPTWEIIEASQFTPSHFDKRLVILCDLELPVGFNNTGKISFVTVQSDENHIGRRFTDYAWQTVTTLQDLMKNYAGKKILVQVLISHSAVSNGNAGLSGLLKTAEREQQHLFCQLIEIHGNIPGDHLADILEENLTCLEDKHIRYLSGQRQVRRWSKLDDSIQADCPWKDNGVYLIVGGLNGIGLIFAEEIVRKSSNVNLILVARSAPDESALQKVALLERAGAKVECRQTDVGDEKSVADLFKYIRSKYARLNGILHSAGILKNNLIVRKTYEEVRQVLATKVSGLVNLDKESRSFDLDIFILFSSVAGAIGNGGQADHAVANAFMDEYALHYPIERHSPVRLPKAPLEADLESLQVMDELLTRLLLLQLHSLGFFKKGTQIADRQTEMRWNHLYDRWLEESLRWLIQAGLLRKEAESYLIAGELHNSESLWKEWNLRYIEWQNDPDMRARACLVNEMLRKLPDILCAGKQAVQVMFPDSSMDLVENIYKNNQVADYCNEIIGNSVVAYIEDYLRRNPKKLVRILEIGAGTGGTSAQIFRMLQPYREHIAEYCYTDISRAYLLYAEKKYGPDNSYLTYKLFNVEEPVSKQALEQQAYDIVIAANVLHATSDIRKVVRNAVSLLKEDGVLLLCELHNNTVFHHLTFGLLEGWWRYEDTELRKPGSPGLHPDKWKQILEEEGNCKVSFLTETDALELQVIAACKSSAVSSPAFDKIYKDYYLHSSNSVSKTRILSINWPFWQDGETAVKGIVLQELYRNWGFMPMDTATGIYAFYKAWASKCREVAVMYGVADKINSLLINEVKSSPSSISQQTSTINVRDSRNDEKEVIGYFRSFLSNALRLPIERIGEDTPMEQFGISSLMIIELMAQLKKIFGPLPQTLFFEYRNVRELCGYFIDKYPDRMEEVLSGKSVRVDDDKRKDETSSSQFDRPLTAEASGKIDIAIIGIGGRYPGAQDIYQFWNNLRNGTDSVVEVPGDRWNYQQHFNERKAETEKTGSKYGGFLHDVDSFDAQFFNISPREAQRIDPQERIFLQCVYETLEDGGYTAEVLNRQTHGGNVGVFVGASYMEYQLLALESALQGTLQPVINVISSIANRVSYFFNFKGPSLAVDTMCSSSLTAIHLACNSVYQGDCEVAVAGGVNVSIHPYKYNLLEEKGFLALNGKCRSFGKDGDGMVPAEGVGALLLKPLSRAIEDGDNIYGIIKGTSINHGGKTNGYTVPNPVSQQEVILRALRNANVNPRNISYIEAHGTGTVLGDPVEIEGLSRAFMQYTTDKQFCAIGSVKSNIGHCESAAGIAGITKVLLQFQHRLLVPTLYVDVLNPHIDFGNTPFRVQQMLSNWEKPVVQTNDNMQTVNRYAGISSFGAGGANAHVILEEFESNVASSNTAVYSTEKHFAIILSAMKRAELQLQAERLEQFIIIHELKDDILSHIAYTLQIGREAMPFRMAFIAGTINELLLKLRQFINDLTVDSNEILYSAPEDSSRTNVNEDTVLVEEWINTRDYTRLLRYWVAGNKVDWQQLYSGERMYRISLPVYPFQGKRYWLNNPQTVLPSESQPAKIEPSHLTAGEILSVDPGIRAESNEPETPLRTMTTISTDVLIEELAASLGEILYLPLTALDPQKNFVEMGLDSVLGVEWIGVINKKYNLSIHATIIYDHPTLQQIALILKEKLEEKDQESGALAETGSETISIPEQSKQSDVSSGITALFTTEMLRNELSESLGEVLFLSGKEINPNDTFLNLGLDSVLGIEWITTINRQYGLTLSATILYDHTSIHELALFLAATLNGEQKISVVIPQVEKQPTEQDVLHQLEQNVSSIPTGDAQEETAFSLVDTYTVTRLQSELTESLGGVLYLPDKEINPNENFLNLGVDSVLGLEWITVINRQYSLTLTATVLYDYPSISDLAVFLEQALHTGRKIPLPQQDVNQQSDACKESVLPAVTLPPVFPEGFDGEKESKEVSLSGRLYTVTRLQSELQESLGEILYLPGKKINPNETFLNFGVDSVLGLEWITVINKQYNLSLKANVLYDHLCVRELAGFLASVLNDDCRISMTIAEERDKIKESSESPFSAVVLSLPEETVEKEPVMVNEQPASNEGAVYVKKSKAANNKKAITDGIAIIGVAGQYPDASTVNDFWESLLKGRDCISKVPHSRWDVEMYYDPVPGTRGKTYSKWMGVLKDVDKFDPSFFNISPDEAVRMDPQQRLFLEACWHCIEDAGINPVSLSGSRCGVFVGCTTGDYLSGDIEKELSVREFLGNSASMLNVRISYLLNLQGQGLSLDTACSSSLVAVIEACKSLTSGDNDLALAGGVTVYAGPTMQIMTSHANMLSPRGRCNSFDHNADGYVLGEGVGVLLLKRLEDALQDGDPVYGVIKGWATNQNGKTNGVISPNMKSQLAMEMEVYNKFGINPETISMVEAHGTGTRLGDSIEVEALTAAFRNFTRKQHYCALGSVKSNIGNTLAAAGVAGILKVLLGLKKKVFPPTINFDKLNAYINLEESPFYINTTLKPWNVPADKLRRASVSSLGLNGTNAYLVIEEFIPENPNDAAMDEPVLIVLSARSIERLRANAGEMATYIGANRTLLPRDIAWTLQIGREAMDCRLAFIARTITDIVNILKEVTAGNNPVPGIMTGNIGSWQEAAVLQAYNEENERLIRVLMDNRDWDRIGNYWVSGRSVDWRLLYSGKQPARINLPGYSFARERYWITPAMNNDGNVSLTEEPINRNGYSSGRIAAEVSELLKDVQNGRISIDDANQKMLLLLQHKNNENVQ</sequence>
<feature type="domain" description="Carrier" evidence="11">
    <location>
        <begin position="1798"/>
        <end position="1875"/>
    </location>
</feature>
<dbReference type="PROSITE" id="PS00606">
    <property type="entry name" value="KS3_1"/>
    <property type="match status" value="2"/>
</dbReference>
<dbReference type="InterPro" id="IPR049900">
    <property type="entry name" value="PKS_mFAS_DH"/>
</dbReference>
<evidence type="ECO:0000256" key="9">
    <source>
        <dbReference type="ARBA" id="ARBA00054155"/>
    </source>
</evidence>
<feature type="domain" description="Carrier" evidence="11">
    <location>
        <begin position="4152"/>
        <end position="4229"/>
    </location>
</feature>
<feature type="region of interest" description="C-terminal hotdog fold" evidence="10">
    <location>
        <begin position="1495"/>
        <end position="1639"/>
    </location>
</feature>
<keyword evidence="6" id="KW-0808">Transferase</keyword>
<name>A0A3S1JH39_9BACT</name>
<evidence type="ECO:0000313" key="15">
    <source>
        <dbReference type="Proteomes" id="UP000281028"/>
    </source>
</evidence>
<dbReference type="InterPro" id="IPR014031">
    <property type="entry name" value="Ketoacyl_synth_C"/>
</dbReference>
<feature type="domain" description="Ketosynthase family 3 (KS3)" evidence="12">
    <location>
        <begin position="3498"/>
        <end position="3934"/>
    </location>
</feature>
<dbReference type="SMART" id="SM00822">
    <property type="entry name" value="PKS_KR"/>
    <property type="match status" value="1"/>
</dbReference>
<evidence type="ECO:0000256" key="4">
    <source>
        <dbReference type="ARBA" id="ARBA00022490"/>
    </source>
</evidence>
<evidence type="ECO:0000259" key="11">
    <source>
        <dbReference type="PROSITE" id="PS50075"/>
    </source>
</evidence>
<dbReference type="Proteomes" id="UP000281028">
    <property type="component" value="Unassembled WGS sequence"/>
</dbReference>
<feature type="domain" description="Ketosynthase family 3 (KS3)" evidence="12">
    <location>
        <begin position="1930"/>
        <end position="2362"/>
    </location>
</feature>
<evidence type="ECO:0000256" key="7">
    <source>
        <dbReference type="ARBA" id="ARBA00022737"/>
    </source>
</evidence>
<feature type="domain" description="Carrier" evidence="11">
    <location>
        <begin position="4262"/>
        <end position="4343"/>
    </location>
</feature>
<dbReference type="InterPro" id="IPR009081">
    <property type="entry name" value="PP-bd_ACP"/>
</dbReference>
<comment type="caution">
    <text evidence="14">The sequence shown here is derived from an EMBL/GenBank/DDBJ whole genome shotgun (WGS) entry which is preliminary data.</text>
</comment>
<feature type="domain" description="Ketosynthase family 3 (KS3)" evidence="12">
    <location>
        <begin position="4671"/>
        <end position="5094"/>
    </location>
</feature>
<comment type="function">
    <text evidence="9">Involved in production of the polyketide antibiotic thailandamide.</text>
</comment>
<dbReference type="InterPro" id="IPR013968">
    <property type="entry name" value="PKS_KR"/>
</dbReference>
<dbReference type="PANTHER" id="PTHR43775">
    <property type="entry name" value="FATTY ACID SYNTHASE"/>
    <property type="match status" value="1"/>
</dbReference>
<dbReference type="GO" id="GO:0004312">
    <property type="term" value="F:fatty acid synthase activity"/>
    <property type="evidence" value="ECO:0007669"/>
    <property type="project" value="TreeGrafter"/>
</dbReference>
<feature type="active site" description="Proton donor; for dehydratase activity" evidence="10">
    <location>
        <position position="1552"/>
    </location>
</feature>
<dbReference type="InterPro" id="IPR029063">
    <property type="entry name" value="SAM-dependent_MTases_sf"/>
</dbReference>
<dbReference type="CDD" id="cd02440">
    <property type="entry name" value="AdoMet_MTases"/>
    <property type="match status" value="1"/>
</dbReference>
<dbReference type="EMBL" id="RIAR02000001">
    <property type="protein sequence ID" value="NSL85656.1"/>
    <property type="molecule type" value="Genomic_DNA"/>
</dbReference>
<dbReference type="Pfam" id="PF00109">
    <property type="entry name" value="ketoacyl-synt"/>
    <property type="match status" value="5"/>
</dbReference>
<proteinExistence type="predicted"/>
<dbReference type="InterPro" id="IPR049552">
    <property type="entry name" value="PKS_DH_N"/>
</dbReference>
<dbReference type="GO" id="GO:0006633">
    <property type="term" value="P:fatty acid biosynthetic process"/>
    <property type="evidence" value="ECO:0007669"/>
    <property type="project" value="InterPro"/>
</dbReference>
<dbReference type="SUPFAM" id="SSF53335">
    <property type="entry name" value="S-adenosyl-L-methionine-dependent methyltransferases"/>
    <property type="match status" value="1"/>
</dbReference>
<dbReference type="InterPro" id="IPR018201">
    <property type="entry name" value="Ketoacyl_synth_AS"/>
</dbReference>
<dbReference type="Pfam" id="PF16197">
    <property type="entry name" value="KAsynt_C_assoc"/>
    <property type="match status" value="2"/>
</dbReference>
<keyword evidence="4" id="KW-0963">Cytoplasm</keyword>
<reference evidence="14" key="1">
    <citation type="submission" date="2020-05" db="EMBL/GenBank/DDBJ databases">
        <title>Chitinophaga laudate sp. nov., isolated from a tropical peat swamp.</title>
        <authorList>
            <person name="Goh C.B.S."/>
            <person name="Lee M.S."/>
            <person name="Parimannan S."/>
            <person name="Pasbakhsh P."/>
            <person name="Yule C.M."/>
            <person name="Rajandas H."/>
            <person name="Loke S."/>
            <person name="Croft L."/>
            <person name="Tan J.B.L."/>
        </authorList>
    </citation>
    <scope>NUCLEOTIDE SEQUENCE</scope>
    <source>
        <strain evidence="14">Mgbs1</strain>
    </source>
</reference>
<dbReference type="InterPro" id="IPR032821">
    <property type="entry name" value="PKS_assoc"/>
</dbReference>
<feature type="domain" description="Carrier" evidence="11">
    <location>
        <begin position="4393"/>
        <end position="4470"/>
    </location>
</feature>
<dbReference type="InterPro" id="IPR016039">
    <property type="entry name" value="Thiolase-like"/>
</dbReference>
<dbReference type="InterPro" id="IPR036736">
    <property type="entry name" value="ACP-like_sf"/>
</dbReference>
<dbReference type="SMART" id="SM01294">
    <property type="entry name" value="PKS_PP_betabranch"/>
    <property type="match status" value="6"/>
</dbReference>
<dbReference type="Gene3D" id="3.40.50.720">
    <property type="entry name" value="NAD(P)-binding Rossmann-like Domain"/>
    <property type="match status" value="2"/>
</dbReference>
<dbReference type="InterPro" id="IPR020806">
    <property type="entry name" value="PKS_PP-bd"/>
</dbReference>
<dbReference type="Gene3D" id="1.10.1240.100">
    <property type="match status" value="5"/>
</dbReference>
<dbReference type="GO" id="GO:0031177">
    <property type="term" value="F:phosphopantetheine binding"/>
    <property type="evidence" value="ECO:0007669"/>
    <property type="project" value="InterPro"/>
</dbReference>
<dbReference type="FunFam" id="3.40.47.10:FF:000019">
    <property type="entry name" value="Polyketide synthase type I"/>
    <property type="match status" value="5"/>
</dbReference>
<dbReference type="InterPro" id="IPR042104">
    <property type="entry name" value="PKS_dehydratase_sf"/>
</dbReference>
<dbReference type="Pfam" id="PF08242">
    <property type="entry name" value="Methyltransf_12"/>
    <property type="match status" value="1"/>
</dbReference>
<dbReference type="Pfam" id="PF14765">
    <property type="entry name" value="PS-DH"/>
    <property type="match status" value="1"/>
</dbReference>
<dbReference type="SUPFAM" id="SSF47336">
    <property type="entry name" value="ACP-like"/>
    <property type="match status" value="8"/>
</dbReference>
<keyword evidence="3" id="KW-0596">Phosphopantetheine</keyword>
<dbReference type="GO" id="GO:0005737">
    <property type="term" value="C:cytoplasm"/>
    <property type="evidence" value="ECO:0007669"/>
    <property type="project" value="UniProtKB-SubCell"/>
</dbReference>
<feature type="active site" description="Proton acceptor; for dehydratase activity" evidence="10">
    <location>
        <position position="1386"/>
    </location>
</feature>
<dbReference type="Pfam" id="PF21089">
    <property type="entry name" value="PKS_DH_N"/>
    <property type="match status" value="1"/>
</dbReference>
<dbReference type="InterPro" id="IPR014030">
    <property type="entry name" value="Ketoacyl_synth_N"/>
</dbReference>
<feature type="domain" description="Carrier" evidence="11">
    <location>
        <begin position="1661"/>
        <end position="1738"/>
    </location>
</feature>